<protein>
    <recommendedName>
        <fullName evidence="4">Sushi domain-containing protein</fullName>
    </recommendedName>
</protein>
<keyword evidence="6" id="KW-1185">Reference proteome</keyword>
<dbReference type="PROSITE" id="PS50923">
    <property type="entry name" value="SUSHI"/>
    <property type="match status" value="1"/>
</dbReference>
<name>A0A5B7HC46_PORTR</name>
<comment type="caution">
    <text evidence="2">Lacks conserved residue(s) required for the propagation of feature annotation.</text>
</comment>
<evidence type="ECO:0000313" key="6">
    <source>
        <dbReference type="Proteomes" id="UP000324222"/>
    </source>
</evidence>
<feature type="transmembrane region" description="Helical" evidence="3">
    <location>
        <begin position="45"/>
        <end position="65"/>
    </location>
</feature>
<keyword evidence="3" id="KW-1133">Transmembrane helix</keyword>
<comment type="caution">
    <text evidence="5">The sequence shown here is derived from an EMBL/GenBank/DDBJ whole genome shotgun (WGS) entry which is preliminary data.</text>
</comment>
<evidence type="ECO:0000256" key="2">
    <source>
        <dbReference type="PROSITE-ProRule" id="PRU00302"/>
    </source>
</evidence>
<accession>A0A5B7HC46</accession>
<dbReference type="OrthoDB" id="6360377at2759"/>
<evidence type="ECO:0000313" key="5">
    <source>
        <dbReference type="EMBL" id="MPC66877.1"/>
    </source>
</evidence>
<dbReference type="AlphaFoldDB" id="A0A5B7HC46"/>
<keyword evidence="3" id="KW-0812">Transmembrane</keyword>
<proteinExistence type="predicted"/>
<gene>
    <name evidence="5" type="ORF">E2C01_061033</name>
</gene>
<keyword evidence="1" id="KW-1015">Disulfide bond</keyword>
<dbReference type="EMBL" id="VSRR010025443">
    <property type="protein sequence ID" value="MPC66877.1"/>
    <property type="molecule type" value="Genomic_DNA"/>
</dbReference>
<evidence type="ECO:0000259" key="4">
    <source>
        <dbReference type="PROSITE" id="PS50923"/>
    </source>
</evidence>
<reference evidence="5 6" key="1">
    <citation type="submission" date="2019-05" db="EMBL/GenBank/DDBJ databases">
        <title>Another draft genome of Portunus trituberculatus and its Hox gene families provides insights of decapod evolution.</title>
        <authorList>
            <person name="Jeong J.-H."/>
            <person name="Song I."/>
            <person name="Kim S."/>
            <person name="Choi T."/>
            <person name="Kim D."/>
            <person name="Ryu S."/>
            <person name="Kim W."/>
        </authorList>
    </citation>
    <scope>NUCLEOTIDE SEQUENCE [LARGE SCALE GENOMIC DNA]</scope>
    <source>
        <tissue evidence="5">Muscle</tissue>
    </source>
</reference>
<organism evidence="5 6">
    <name type="scientific">Portunus trituberculatus</name>
    <name type="common">Swimming crab</name>
    <name type="synonym">Neptunus trituberculatus</name>
    <dbReference type="NCBI Taxonomy" id="210409"/>
    <lineage>
        <taxon>Eukaryota</taxon>
        <taxon>Metazoa</taxon>
        <taxon>Ecdysozoa</taxon>
        <taxon>Arthropoda</taxon>
        <taxon>Crustacea</taxon>
        <taxon>Multicrustacea</taxon>
        <taxon>Malacostraca</taxon>
        <taxon>Eumalacostraca</taxon>
        <taxon>Eucarida</taxon>
        <taxon>Decapoda</taxon>
        <taxon>Pleocyemata</taxon>
        <taxon>Brachyura</taxon>
        <taxon>Eubrachyura</taxon>
        <taxon>Portunoidea</taxon>
        <taxon>Portunidae</taxon>
        <taxon>Portuninae</taxon>
        <taxon>Portunus</taxon>
    </lineage>
</organism>
<evidence type="ECO:0000256" key="3">
    <source>
        <dbReference type="SAM" id="Phobius"/>
    </source>
</evidence>
<keyword evidence="2" id="KW-0768">Sushi</keyword>
<dbReference type="Proteomes" id="UP000324222">
    <property type="component" value="Unassembled WGS sequence"/>
</dbReference>
<feature type="domain" description="Sushi" evidence="4">
    <location>
        <begin position="1"/>
        <end position="25"/>
    </location>
</feature>
<dbReference type="InterPro" id="IPR000436">
    <property type="entry name" value="Sushi_SCR_CCP_dom"/>
</dbReference>
<sequence>MGPSVVTCQEDTGCWTPRLLPVCRRLHQYRDEPLRGDTSILDIHTILVATTGSVIGILLIVLALIRECVCVCVCVLDLQLIITLTEI</sequence>
<evidence type="ECO:0000256" key="1">
    <source>
        <dbReference type="ARBA" id="ARBA00023157"/>
    </source>
</evidence>
<keyword evidence="3" id="KW-0472">Membrane</keyword>